<evidence type="ECO:0000256" key="8">
    <source>
        <dbReference type="SAM" id="Phobius"/>
    </source>
</evidence>
<dbReference type="PIRSF" id="PIRSF004669">
    <property type="entry name" value="FliQ"/>
    <property type="match status" value="1"/>
</dbReference>
<comment type="similarity">
    <text evidence="2">Belongs to the FliQ/MopD/SpaQ family.</text>
</comment>
<dbReference type="EMBL" id="CP018632">
    <property type="protein sequence ID" value="ASJ70513.1"/>
    <property type="molecule type" value="Genomic_DNA"/>
</dbReference>
<keyword evidence="6" id="KW-0843">Virulence</keyword>
<evidence type="ECO:0000256" key="1">
    <source>
        <dbReference type="ARBA" id="ARBA00004651"/>
    </source>
</evidence>
<keyword evidence="5 8" id="KW-1133">Transmembrane helix</keyword>
<evidence type="ECO:0000256" key="5">
    <source>
        <dbReference type="ARBA" id="ARBA00022989"/>
    </source>
</evidence>
<protein>
    <submittedName>
        <fullName evidence="9">Flagellar biosynthetic protein FliQ</fullName>
    </submittedName>
</protein>
<accession>A0A2Z2NHJ9</accession>
<sequence length="89" mass="9709">MLSSEILQITQQALWLVIILAGPPVVVAALVGILIAFVQAATQLQEQTFQYAAKFFSIVATIFLTASLIGSSLYRFADRIFTDFPMLVG</sequence>
<name>A0A2Z2NHJ9_9GAMM</name>
<keyword evidence="10" id="KW-1185">Reference proteome</keyword>
<evidence type="ECO:0000313" key="10">
    <source>
        <dbReference type="Proteomes" id="UP000250079"/>
    </source>
</evidence>
<dbReference type="AlphaFoldDB" id="A0A2Z2NHJ9"/>
<dbReference type="PANTHER" id="PTHR34040:SF7">
    <property type="entry name" value="SURFACE PRESENTATION OF ANTIGENS PROTEIN SPAQ"/>
    <property type="match status" value="1"/>
</dbReference>
<dbReference type="PANTHER" id="PTHR34040">
    <property type="entry name" value="FLAGELLAR BIOSYNTHETIC PROTEIN FLIQ"/>
    <property type="match status" value="1"/>
</dbReference>
<evidence type="ECO:0000256" key="3">
    <source>
        <dbReference type="ARBA" id="ARBA00022475"/>
    </source>
</evidence>
<feature type="transmembrane region" description="Helical" evidence="8">
    <location>
        <begin position="55"/>
        <end position="77"/>
    </location>
</feature>
<reference evidence="9 10" key="1">
    <citation type="submission" date="2016-12" db="EMBL/GenBank/DDBJ databases">
        <authorList>
            <person name="Song W.-J."/>
            <person name="Kurnit D.M."/>
        </authorList>
    </citation>
    <scope>NUCLEOTIDE SEQUENCE [LARGE SCALE GENOMIC DNA]</scope>
    <source>
        <strain evidence="9 10">IMCC3135</strain>
    </source>
</reference>
<feature type="transmembrane region" description="Helical" evidence="8">
    <location>
        <begin position="12"/>
        <end position="35"/>
    </location>
</feature>
<evidence type="ECO:0000256" key="2">
    <source>
        <dbReference type="ARBA" id="ARBA00006156"/>
    </source>
</evidence>
<keyword evidence="3" id="KW-1003">Cell membrane</keyword>
<evidence type="ECO:0000313" key="9">
    <source>
        <dbReference type="EMBL" id="ASJ70513.1"/>
    </source>
</evidence>
<keyword evidence="9" id="KW-0282">Flagellum</keyword>
<dbReference type="Proteomes" id="UP000250079">
    <property type="component" value="Chromosome"/>
</dbReference>
<organism evidence="9 10">
    <name type="scientific">Granulosicoccus antarcticus IMCC3135</name>
    <dbReference type="NCBI Taxonomy" id="1192854"/>
    <lineage>
        <taxon>Bacteria</taxon>
        <taxon>Pseudomonadati</taxon>
        <taxon>Pseudomonadota</taxon>
        <taxon>Gammaproteobacteria</taxon>
        <taxon>Chromatiales</taxon>
        <taxon>Granulosicoccaceae</taxon>
        <taxon>Granulosicoccus</taxon>
    </lineage>
</organism>
<dbReference type="PRINTS" id="PR00952">
    <property type="entry name" value="TYPE3IMQPROT"/>
</dbReference>
<evidence type="ECO:0000256" key="7">
    <source>
        <dbReference type="ARBA" id="ARBA00023136"/>
    </source>
</evidence>
<dbReference type="InterPro" id="IPR006306">
    <property type="entry name" value="T3SS_HrpO"/>
</dbReference>
<dbReference type="GO" id="GO:0009306">
    <property type="term" value="P:protein secretion"/>
    <property type="evidence" value="ECO:0007669"/>
    <property type="project" value="InterPro"/>
</dbReference>
<dbReference type="GO" id="GO:0005886">
    <property type="term" value="C:plasma membrane"/>
    <property type="evidence" value="ECO:0007669"/>
    <property type="project" value="UniProtKB-SubCell"/>
</dbReference>
<keyword evidence="4 8" id="KW-0812">Transmembrane</keyword>
<dbReference type="RefSeq" id="WP_088916053.1">
    <property type="nucleotide sequence ID" value="NZ_CP018632.1"/>
</dbReference>
<dbReference type="OrthoDB" id="9806440at2"/>
<keyword evidence="9" id="KW-0969">Cilium</keyword>
<dbReference type="InterPro" id="IPR002191">
    <property type="entry name" value="Bac_export_3"/>
</dbReference>
<keyword evidence="7 8" id="KW-0472">Membrane</keyword>
<evidence type="ECO:0000256" key="6">
    <source>
        <dbReference type="ARBA" id="ARBA00023026"/>
    </source>
</evidence>
<dbReference type="NCBIfam" id="TIGR01403">
    <property type="entry name" value="fliQ_rel_III"/>
    <property type="match status" value="1"/>
</dbReference>
<comment type="subcellular location">
    <subcellularLocation>
        <location evidence="1">Cell membrane</location>
        <topology evidence="1">Multi-pass membrane protein</topology>
    </subcellularLocation>
</comment>
<gene>
    <name evidence="9" type="primary">fliQ_1</name>
    <name evidence="9" type="ORF">IMCC3135_01995</name>
</gene>
<proteinExistence type="inferred from homology"/>
<dbReference type="Pfam" id="PF01313">
    <property type="entry name" value="Bac_export_3"/>
    <property type="match status" value="1"/>
</dbReference>
<keyword evidence="9" id="KW-0966">Cell projection</keyword>
<evidence type="ECO:0000256" key="4">
    <source>
        <dbReference type="ARBA" id="ARBA00022692"/>
    </source>
</evidence>
<dbReference type="KEGG" id="gai:IMCC3135_01995"/>